<feature type="region of interest" description="Disordered" evidence="1">
    <location>
        <begin position="142"/>
        <end position="165"/>
    </location>
</feature>
<comment type="caution">
    <text evidence="2">The sequence shown here is derived from an EMBL/GenBank/DDBJ whole genome shotgun (WGS) entry which is preliminary data.</text>
</comment>
<evidence type="ECO:0000256" key="1">
    <source>
        <dbReference type="SAM" id="MobiDB-lite"/>
    </source>
</evidence>
<reference evidence="3" key="1">
    <citation type="journal article" date="2019" name="bioRxiv">
        <title>Genomics, evolutionary history and diagnostics of the Alternaria alternata species group including apple and Asian pear pathotypes.</title>
        <authorList>
            <person name="Armitage A.D."/>
            <person name="Cockerton H.M."/>
            <person name="Sreenivasaprasad S."/>
            <person name="Woodhall J.W."/>
            <person name="Lane C.R."/>
            <person name="Harrison R.J."/>
            <person name="Clarkson J.P."/>
        </authorList>
    </citation>
    <scope>NUCLEOTIDE SEQUENCE [LARGE SCALE GENOMIC DNA]</scope>
    <source>
        <strain evidence="3">FERA 1082</strain>
    </source>
</reference>
<sequence length="165" mass="19809">MDRDILSDIQYGRCRIIEGMFLSWWDSMFSYIAGARFLDWLVSLGLDPELCVASELADSVKISGHFDKRIVFERNWEHKWVLGFEWVFDHEAPGYLLFSEYTVIVVETISYHNEWPFCEWVHETERKRDDRSAHFSRRMAAKERKERARLGQKQPRSRMPGAWKW</sequence>
<organism evidence="2 3">
    <name type="scientific">Alternaria tenuissima</name>
    <dbReference type="NCBI Taxonomy" id="119927"/>
    <lineage>
        <taxon>Eukaryota</taxon>
        <taxon>Fungi</taxon>
        <taxon>Dikarya</taxon>
        <taxon>Ascomycota</taxon>
        <taxon>Pezizomycotina</taxon>
        <taxon>Dothideomycetes</taxon>
        <taxon>Pleosporomycetidae</taxon>
        <taxon>Pleosporales</taxon>
        <taxon>Pleosporineae</taxon>
        <taxon>Pleosporaceae</taxon>
        <taxon>Alternaria</taxon>
        <taxon>Alternaria sect. Alternaria</taxon>
        <taxon>Alternaria alternata complex</taxon>
    </lineage>
</organism>
<dbReference type="AlphaFoldDB" id="A0A4Q4M5C8"/>
<gene>
    <name evidence="2" type="ORF">AA0114_g10346</name>
</gene>
<dbReference type="EMBL" id="PDXA01000045">
    <property type="protein sequence ID" value="RYN42934.1"/>
    <property type="molecule type" value="Genomic_DNA"/>
</dbReference>
<accession>A0A4Q4M5C8</accession>
<evidence type="ECO:0000313" key="2">
    <source>
        <dbReference type="EMBL" id="RYN42934.1"/>
    </source>
</evidence>
<proteinExistence type="predicted"/>
<dbReference type="Proteomes" id="UP000292402">
    <property type="component" value="Unassembled WGS sequence"/>
</dbReference>
<name>A0A4Q4M5C8_9PLEO</name>
<protein>
    <submittedName>
        <fullName evidence="2">Uncharacterized protein</fullName>
    </submittedName>
</protein>
<evidence type="ECO:0000313" key="3">
    <source>
        <dbReference type="Proteomes" id="UP000292402"/>
    </source>
</evidence>